<accession>A0A8S3XQY7</accession>
<comment type="caution">
    <text evidence="2">The sequence shown here is derived from an EMBL/GenBank/DDBJ whole genome shotgun (WGS) entry which is preliminary data.</text>
</comment>
<evidence type="ECO:0000313" key="3">
    <source>
        <dbReference type="Proteomes" id="UP000691718"/>
    </source>
</evidence>
<protein>
    <submittedName>
        <fullName evidence="2">(apollo) hypothetical protein</fullName>
    </submittedName>
</protein>
<dbReference type="InterPro" id="IPR002492">
    <property type="entry name" value="Transposase_Tc1-like"/>
</dbReference>
<dbReference type="EMBL" id="CAJQZP010001325">
    <property type="protein sequence ID" value="CAG5038750.1"/>
    <property type="molecule type" value="Genomic_DNA"/>
</dbReference>
<name>A0A8S3XQY7_PARAO</name>
<sequence length="121" mass="14601">MEEEVLRLVRADPMTSIRLLSIRLNVPRITIWRILKKEGLHPYHFRRAQHLEDVDYRARSVFCSWILSQQRTNPEFLKKILWTDESTFTRAGITNHRNLHVWAAEKPTRQKKNIFSERIFC</sequence>
<dbReference type="PANTHER" id="PTHR47326">
    <property type="entry name" value="TRANSPOSABLE ELEMENT TC3 TRANSPOSASE-LIKE PROTEIN"/>
    <property type="match status" value="1"/>
</dbReference>
<organism evidence="2 3">
    <name type="scientific">Parnassius apollo</name>
    <name type="common">Apollo butterfly</name>
    <name type="synonym">Papilio apollo</name>
    <dbReference type="NCBI Taxonomy" id="110799"/>
    <lineage>
        <taxon>Eukaryota</taxon>
        <taxon>Metazoa</taxon>
        <taxon>Ecdysozoa</taxon>
        <taxon>Arthropoda</taxon>
        <taxon>Hexapoda</taxon>
        <taxon>Insecta</taxon>
        <taxon>Pterygota</taxon>
        <taxon>Neoptera</taxon>
        <taxon>Endopterygota</taxon>
        <taxon>Lepidoptera</taxon>
        <taxon>Glossata</taxon>
        <taxon>Ditrysia</taxon>
        <taxon>Papilionoidea</taxon>
        <taxon>Papilionidae</taxon>
        <taxon>Parnassiinae</taxon>
        <taxon>Parnassini</taxon>
        <taxon>Parnassius</taxon>
        <taxon>Parnassius</taxon>
    </lineage>
</organism>
<dbReference type="GO" id="GO:0003677">
    <property type="term" value="F:DNA binding"/>
    <property type="evidence" value="ECO:0007669"/>
    <property type="project" value="InterPro"/>
</dbReference>
<proteinExistence type="predicted"/>
<dbReference type="Pfam" id="PF01498">
    <property type="entry name" value="HTH_Tnp_Tc3_2"/>
    <property type="match status" value="1"/>
</dbReference>
<evidence type="ECO:0000313" key="2">
    <source>
        <dbReference type="EMBL" id="CAG5038750.1"/>
    </source>
</evidence>
<gene>
    <name evidence="2" type="ORF">PAPOLLO_LOCUS21428</name>
</gene>
<dbReference type="PANTHER" id="PTHR47326:SF1">
    <property type="entry name" value="HTH PSQ-TYPE DOMAIN-CONTAINING PROTEIN"/>
    <property type="match status" value="1"/>
</dbReference>
<dbReference type="GO" id="GO:0006313">
    <property type="term" value="P:DNA transposition"/>
    <property type="evidence" value="ECO:0007669"/>
    <property type="project" value="InterPro"/>
</dbReference>
<reference evidence="2" key="1">
    <citation type="submission" date="2021-04" db="EMBL/GenBank/DDBJ databases">
        <authorList>
            <person name="Tunstrom K."/>
        </authorList>
    </citation>
    <scope>NUCLEOTIDE SEQUENCE</scope>
</reference>
<dbReference type="OrthoDB" id="9971063at2759"/>
<dbReference type="GO" id="GO:0015074">
    <property type="term" value="P:DNA integration"/>
    <property type="evidence" value="ECO:0007669"/>
    <property type="project" value="InterPro"/>
</dbReference>
<evidence type="ECO:0000259" key="1">
    <source>
        <dbReference type="Pfam" id="PF01498"/>
    </source>
</evidence>
<keyword evidence="3" id="KW-1185">Reference proteome</keyword>
<dbReference type="Proteomes" id="UP000691718">
    <property type="component" value="Unassembled WGS sequence"/>
</dbReference>
<feature type="domain" description="Transposase Tc1-like" evidence="1">
    <location>
        <begin position="4"/>
        <end position="64"/>
    </location>
</feature>
<dbReference type="AlphaFoldDB" id="A0A8S3XQY7"/>